<evidence type="ECO:0000313" key="4">
    <source>
        <dbReference type="EMBL" id="ERK59891.1"/>
    </source>
</evidence>
<dbReference type="AlphaFoldDB" id="U2QTP7"/>
<feature type="domain" description="Cas10/Cmr2 second palm" evidence="3">
    <location>
        <begin position="223"/>
        <end position="401"/>
    </location>
</feature>
<dbReference type="OrthoDB" id="442064at2"/>
<keyword evidence="1" id="KW-0547">Nucleotide-binding</keyword>
<dbReference type="InterPro" id="IPR054767">
    <property type="entry name" value="Cas10-Cmr2_palm2"/>
</dbReference>
<comment type="caution">
    <text evidence="4">The sequence shown here is derived from an EMBL/GenBank/DDBJ whole genome shotgun (WGS) entry which is preliminary data.</text>
</comment>
<evidence type="ECO:0000313" key="5">
    <source>
        <dbReference type="Proteomes" id="UP000017052"/>
    </source>
</evidence>
<dbReference type="InterPro" id="IPR043128">
    <property type="entry name" value="Rev_trsase/Diguanyl_cyclase"/>
</dbReference>
<protein>
    <recommendedName>
        <fullName evidence="3">Cas10/Cmr2 second palm domain-containing protein</fullName>
    </recommendedName>
</protein>
<gene>
    <name evidence="4" type="ORF">HMPREF0682_2182</name>
</gene>
<sequence>MYLVMLETNGNQRYIFSSPRLRESIGASFQLTRLASWTKEALGEPSVCHPTDPWVSRSSGKVIIMVDGESDAVSLIGRVTRRALAEAPGMDVSGVYVDMGGKKYVDAAALKEVHTKAAEYALSRPPALARFSQMPFLTRAKDSVLPAAPPLGIRDEATDDTRTALSLPSRVKRHLALASRESLLDRARIEGGLPDEELARDPLKLERMLQPLGDDDSLALSKIAVIHIDGNGVGAIMRDLDMAMKKVPDGDFRKEKEVRCRPDDPDALRRFLLKVNERLENSVIQAFVTAWRDVADWARQDAEATGREHTAIPVVPVILGGDDVTVITSGDYALPFATAYLKDYEQRTEEDQLLSHLSDDPNGQSGPMTAAAGVAVVGHSYPFHIAYDLAERLVTEAKKVGKASTPARSTISYHVLFDSTVLDATQILHAYDSFTTRPFLLWPDDAPPASAGESATSANGRSSWPEVCARVRRFKNLTAEDSQATDARFPKTRAARIRRLLSDAAQAALAGDVARGRELQDKAEAEWEDARSNVDARIDTLLGDIKGLFDLMELTDILPASYLDAIAPGENTSATPSTSEDHA</sequence>
<organism evidence="4 5">
    <name type="scientific">Propionibacterium acidifaciens F0233</name>
    <dbReference type="NCBI Taxonomy" id="553198"/>
    <lineage>
        <taxon>Bacteria</taxon>
        <taxon>Bacillati</taxon>
        <taxon>Actinomycetota</taxon>
        <taxon>Actinomycetes</taxon>
        <taxon>Propionibacteriales</taxon>
        <taxon>Propionibacteriaceae</taxon>
        <taxon>Propionibacterium</taxon>
    </lineage>
</organism>
<dbReference type="RefSeq" id="WP_021796952.1">
    <property type="nucleotide sequence ID" value="NZ_ACVN02000101.1"/>
</dbReference>
<dbReference type="EMBL" id="ACVN02000101">
    <property type="protein sequence ID" value="ERK59891.1"/>
    <property type="molecule type" value="Genomic_DNA"/>
</dbReference>
<accession>U2QTP7</accession>
<dbReference type="GO" id="GO:0000166">
    <property type="term" value="F:nucleotide binding"/>
    <property type="evidence" value="ECO:0007669"/>
    <property type="project" value="UniProtKB-KW"/>
</dbReference>
<dbReference type="Proteomes" id="UP000017052">
    <property type="component" value="Unassembled WGS sequence"/>
</dbReference>
<dbReference type="GO" id="GO:0051607">
    <property type="term" value="P:defense response to virus"/>
    <property type="evidence" value="ECO:0007669"/>
    <property type="project" value="UniProtKB-KW"/>
</dbReference>
<evidence type="ECO:0000259" key="3">
    <source>
        <dbReference type="Pfam" id="PF22335"/>
    </source>
</evidence>
<evidence type="ECO:0000256" key="1">
    <source>
        <dbReference type="ARBA" id="ARBA00022741"/>
    </source>
</evidence>
<dbReference type="GeneID" id="95358754"/>
<dbReference type="Gene3D" id="3.30.70.270">
    <property type="match status" value="1"/>
</dbReference>
<name>U2QTP7_9ACTN</name>
<keyword evidence="2" id="KW-0051">Antiviral defense</keyword>
<keyword evidence="5" id="KW-1185">Reference proteome</keyword>
<dbReference type="Pfam" id="PF22335">
    <property type="entry name" value="Cas10-Cmr2_palm2"/>
    <property type="match status" value="1"/>
</dbReference>
<proteinExistence type="predicted"/>
<evidence type="ECO:0000256" key="2">
    <source>
        <dbReference type="ARBA" id="ARBA00023118"/>
    </source>
</evidence>
<reference evidence="4" key="1">
    <citation type="submission" date="2013-08" db="EMBL/GenBank/DDBJ databases">
        <authorList>
            <person name="Durkin A.S."/>
            <person name="Haft D.R."/>
            <person name="McCorrison J."/>
            <person name="Torralba M."/>
            <person name="Gillis M."/>
            <person name="Haft D.H."/>
            <person name="Methe B."/>
            <person name="Sutton G."/>
            <person name="Nelson K.E."/>
        </authorList>
    </citation>
    <scope>NUCLEOTIDE SEQUENCE [LARGE SCALE GENOMIC DNA]</scope>
    <source>
        <strain evidence="4">F0233</strain>
    </source>
</reference>